<organism evidence="2 3">
    <name type="scientific">Sphingomonas aerophila</name>
    <dbReference type="NCBI Taxonomy" id="1344948"/>
    <lineage>
        <taxon>Bacteria</taxon>
        <taxon>Pseudomonadati</taxon>
        <taxon>Pseudomonadota</taxon>
        <taxon>Alphaproteobacteria</taxon>
        <taxon>Sphingomonadales</taxon>
        <taxon>Sphingomonadaceae</taxon>
        <taxon>Sphingomonas</taxon>
    </lineage>
</organism>
<gene>
    <name evidence="2" type="ORF">FHS94_001364</name>
</gene>
<dbReference type="Proteomes" id="UP000546200">
    <property type="component" value="Unassembled WGS sequence"/>
</dbReference>
<feature type="region of interest" description="Disordered" evidence="1">
    <location>
        <begin position="57"/>
        <end position="109"/>
    </location>
</feature>
<comment type="caution">
    <text evidence="2">The sequence shown here is derived from an EMBL/GenBank/DDBJ whole genome shotgun (WGS) entry which is preliminary data.</text>
</comment>
<reference evidence="2 3" key="1">
    <citation type="submission" date="2020-08" db="EMBL/GenBank/DDBJ databases">
        <title>Genomic Encyclopedia of Type Strains, Phase IV (KMG-IV): sequencing the most valuable type-strain genomes for metagenomic binning, comparative biology and taxonomic classification.</title>
        <authorList>
            <person name="Goeker M."/>
        </authorList>
    </citation>
    <scope>NUCLEOTIDE SEQUENCE [LARGE SCALE GENOMIC DNA]</scope>
    <source>
        <strain evidence="2 3">DSM 100044</strain>
    </source>
</reference>
<dbReference type="EMBL" id="JACIJK010000003">
    <property type="protein sequence ID" value="MBB5714533.1"/>
    <property type="molecule type" value="Genomic_DNA"/>
</dbReference>
<name>A0A7W9EVI1_9SPHN</name>
<keyword evidence="3" id="KW-1185">Reference proteome</keyword>
<evidence type="ECO:0000313" key="3">
    <source>
        <dbReference type="Proteomes" id="UP000546200"/>
    </source>
</evidence>
<dbReference type="AlphaFoldDB" id="A0A7W9EVI1"/>
<protein>
    <recommendedName>
        <fullName evidence="4">DNA-binding protein</fullName>
    </recommendedName>
</protein>
<sequence length="109" mass="12374">MDDPMQADLLYGLEAIGRAIGLGPRQVQYLHEKEDFPTFKLGRTVCARRSSLAQHFAEGESAARLKADEDVRRQPGADAGRRNRIHNRELGHETRMGESRRSAFKRQGR</sequence>
<accession>A0A7W9EVI1</accession>
<evidence type="ECO:0000313" key="2">
    <source>
        <dbReference type="EMBL" id="MBB5714533.1"/>
    </source>
</evidence>
<feature type="compositionally biased region" description="Basic and acidic residues" evidence="1">
    <location>
        <begin position="57"/>
        <end position="101"/>
    </location>
</feature>
<evidence type="ECO:0000256" key="1">
    <source>
        <dbReference type="SAM" id="MobiDB-lite"/>
    </source>
</evidence>
<evidence type="ECO:0008006" key="4">
    <source>
        <dbReference type="Google" id="ProtNLM"/>
    </source>
</evidence>
<proteinExistence type="predicted"/>